<evidence type="ECO:0000256" key="3">
    <source>
        <dbReference type="ARBA" id="ARBA00022692"/>
    </source>
</evidence>
<dbReference type="RefSeq" id="WP_119909648.1">
    <property type="nucleotide sequence ID" value="NZ_QZCH01000003.1"/>
</dbReference>
<evidence type="ECO:0000256" key="4">
    <source>
        <dbReference type="ARBA" id="ARBA00022989"/>
    </source>
</evidence>
<dbReference type="OrthoDB" id="5659892at2"/>
<keyword evidence="5 6" id="KW-0472">Membrane</keyword>
<dbReference type="EMBL" id="QZCH01000003">
    <property type="protein sequence ID" value="RJG50002.1"/>
    <property type="molecule type" value="Genomic_DNA"/>
</dbReference>
<dbReference type="PIRSF" id="PIRSF028513">
    <property type="entry name" value="LptC"/>
    <property type="match status" value="1"/>
</dbReference>
<keyword evidence="2 6" id="KW-0997">Cell inner membrane</keyword>
<dbReference type="GO" id="GO:0005886">
    <property type="term" value="C:plasma membrane"/>
    <property type="evidence" value="ECO:0007669"/>
    <property type="project" value="UniProtKB-SubCell"/>
</dbReference>
<proteinExistence type="inferred from homology"/>
<evidence type="ECO:0000256" key="6">
    <source>
        <dbReference type="HAMAP-Rule" id="MF_01915"/>
    </source>
</evidence>
<reference evidence="7 8" key="2">
    <citation type="submission" date="2019-01" db="EMBL/GenBank/DDBJ databases">
        <title>Motilimonas pumilus sp. nov., isolated from the gut of sea cucumber (Apostichopus japonicus).</title>
        <authorList>
            <person name="Wang F.-Q."/>
            <person name="Ren L.-H."/>
            <person name="Lin Y.-W."/>
            <person name="Sun G.-H."/>
            <person name="Du Z.-J."/>
            <person name="Zhao J.-X."/>
            <person name="Liu X.-J."/>
            <person name="Liu L.-J."/>
        </authorList>
    </citation>
    <scope>NUCLEOTIDE SEQUENCE [LARGE SCALE GENOMIC DNA]</scope>
    <source>
        <strain evidence="7 8">PLHSC7-2</strain>
    </source>
</reference>
<dbReference type="InterPro" id="IPR052363">
    <property type="entry name" value="LPS_export_LptC"/>
</dbReference>
<dbReference type="InterPro" id="IPR010664">
    <property type="entry name" value="LipoPS_assembly_LptC-rel"/>
</dbReference>
<dbReference type="GO" id="GO:0017089">
    <property type="term" value="F:glycolipid transfer activity"/>
    <property type="evidence" value="ECO:0007669"/>
    <property type="project" value="TreeGrafter"/>
</dbReference>
<keyword evidence="1 6" id="KW-1003">Cell membrane</keyword>
<comment type="subcellular location">
    <subcellularLocation>
        <location evidence="6">Cell inner membrane</location>
        <topology evidence="6">Single-pass membrane protein</topology>
    </subcellularLocation>
</comment>
<comment type="similarity">
    <text evidence="6">Belongs to the LptC family.</text>
</comment>
<dbReference type="NCBIfam" id="TIGR04409">
    <property type="entry name" value="LptC_YrbK"/>
    <property type="match status" value="1"/>
</dbReference>
<dbReference type="AlphaFoldDB" id="A0A418YI07"/>
<name>A0A418YI07_9GAMM</name>
<keyword evidence="3 6" id="KW-0812">Transmembrane</keyword>
<dbReference type="GO" id="GO:0043165">
    <property type="term" value="P:Gram-negative-bacterium-type cell outer membrane assembly"/>
    <property type="evidence" value="ECO:0007669"/>
    <property type="project" value="UniProtKB-UniRule"/>
</dbReference>
<dbReference type="Pfam" id="PF06835">
    <property type="entry name" value="LptC"/>
    <property type="match status" value="1"/>
</dbReference>
<dbReference type="GO" id="GO:0030288">
    <property type="term" value="C:outer membrane-bounded periplasmic space"/>
    <property type="evidence" value="ECO:0007669"/>
    <property type="project" value="TreeGrafter"/>
</dbReference>
<dbReference type="InterPro" id="IPR026265">
    <property type="entry name" value="LptC"/>
</dbReference>
<dbReference type="GO" id="GO:0015221">
    <property type="term" value="F:lipopolysaccharide transmembrane transporter activity"/>
    <property type="evidence" value="ECO:0007669"/>
    <property type="project" value="InterPro"/>
</dbReference>
<keyword evidence="8" id="KW-1185">Reference proteome</keyword>
<evidence type="ECO:0000256" key="1">
    <source>
        <dbReference type="ARBA" id="ARBA00022475"/>
    </source>
</evidence>
<sequence>MNKLNVSTFCCFILSLALWRFFGQEQKETQPIDPSQPYFVAKNTTTDTYNPLGQLDYTVKANKITYFRTKEVTQFEQPDVTVFRNNKQTIWQINSLNGTLHQQSTLELIDQVKASNLTHDQHIHLIKTEKISIDLLKNELHSKELVTFYGDQIEQRGKGLFANLDDQRASLLTNVTATYLNDKP</sequence>
<organism evidence="7 8">
    <name type="scientific">Motilimonas pumila</name>
    <dbReference type="NCBI Taxonomy" id="2303987"/>
    <lineage>
        <taxon>Bacteria</taxon>
        <taxon>Pseudomonadati</taxon>
        <taxon>Pseudomonadota</taxon>
        <taxon>Gammaproteobacteria</taxon>
        <taxon>Alteromonadales</taxon>
        <taxon>Alteromonadales genera incertae sedis</taxon>
        <taxon>Motilimonas</taxon>
    </lineage>
</organism>
<comment type="caution">
    <text evidence="7">The sequence shown here is derived from an EMBL/GenBank/DDBJ whole genome shotgun (WGS) entry which is preliminary data.</text>
</comment>
<gene>
    <name evidence="6 7" type="primary">lptC</name>
    <name evidence="7" type="ORF">D1Z90_04985</name>
</gene>
<dbReference type="HAMAP" id="MF_01915">
    <property type="entry name" value="LPS_assembly_LptC"/>
    <property type="match status" value="1"/>
</dbReference>
<accession>A0A418YI07</accession>
<dbReference type="PANTHER" id="PTHR37481">
    <property type="entry name" value="LIPOPOLYSACCHARIDE EXPORT SYSTEM PROTEIN LPTC"/>
    <property type="match status" value="1"/>
</dbReference>
<comment type="subunit">
    <text evidence="6">Component of the lipopolysaccharide transport and assembly complex. Interacts with LptA and the LptBFG transporter complex.</text>
</comment>
<dbReference type="Proteomes" id="UP000283255">
    <property type="component" value="Unassembled WGS sequence"/>
</dbReference>
<evidence type="ECO:0000313" key="7">
    <source>
        <dbReference type="EMBL" id="RJG50002.1"/>
    </source>
</evidence>
<protein>
    <recommendedName>
        <fullName evidence="6">Lipopolysaccharide export system protein LptC</fullName>
    </recommendedName>
</protein>
<dbReference type="Gene3D" id="2.60.450.10">
    <property type="entry name" value="Lipopolysaccharide (LPS) transport protein A like domain"/>
    <property type="match status" value="1"/>
</dbReference>
<comment type="function">
    <text evidence="6">Involved in the assembly of lipopolysaccharide (LPS). Required for the translocation of LPS from the inner membrane to the outer membrane. Facilitates the transfer of LPS from the inner membrane to the periplasmic protein LptA. Could be a docking site for LptA.</text>
</comment>
<evidence type="ECO:0000313" key="8">
    <source>
        <dbReference type="Proteomes" id="UP000283255"/>
    </source>
</evidence>
<dbReference type="PANTHER" id="PTHR37481:SF1">
    <property type="entry name" value="LIPOPOLYSACCHARIDE EXPORT SYSTEM PROTEIN LPTC"/>
    <property type="match status" value="1"/>
</dbReference>
<keyword evidence="4 6" id="KW-1133">Transmembrane helix</keyword>
<reference evidence="7 8" key="1">
    <citation type="submission" date="2018-09" db="EMBL/GenBank/DDBJ databases">
        <authorList>
            <person name="Wang F."/>
        </authorList>
    </citation>
    <scope>NUCLEOTIDE SEQUENCE [LARGE SCALE GENOMIC DNA]</scope>
    <source>
        <strain evidence="7 8">PLHSC7-2</strain>
    </source>
</reference>
<evidence type="ECO:0000256" key="5">
    <source>
        <dbReference type="ARBA" id="ARBA00023136"/>
    </source>
</evidence>
<evidence type="ECO:0000256" key="2">
    <source>
        <dbReference type="ARBA" id="ARBA00022519"/>
    </source>
</evidence>